<evidence type="ECO:0000256" key="3">
    <source>
        <dbReference type="ARBA" id="ARBA00022553"/>
    </source>
</evidence>
<reference evidence="8 9" key="1">
    <citation type="journal article" date="2015" name="Sci. Rep.">
        <title>Genome of the facultative scuticociliatosis pathogen Pseudocohnilembus persalinus provides insight into its virulence through horizontal gene transfer.</title>
        <authorList>
            <person name="Xiong J."/>
            <person name="Wang G."/>
            <person name="Cheng J."/>
            <person name="Tian M."/>
            <person name="Pan X."/>
            <person name="Warren A."/>
            <person name="Jiang C."/>
            <person name="Yuan D."/>
            <person name="Miao W."/>
        </authorList>
    </citation>
    <scope>NUCLEOTIDE SEQUENCE [LARGE SCALE GENOMIC DNA]</scope>
    <source>
        <strain evidence="8">36N120E</strain>
    </source>
</reference>
<feature type="compositionally biased region" description="Basic residues" evidence="6">
    <location>
        <begin position="668"/>
        <end position="678"/>
    </location>
</feature>
<dbReference type="GO" id="GO:0005829">
    <property type="term" value="C:cytosol"/>
    <property type="evidence" value="ECO:0007669"/>
    <property type="project" value="TreeGrafter"/>
</dbReference>
<dbReference type="SMART" id="SM00233">
    <property type="entry name" value="PH"/>
    <property type="match status" value="1"/>
</dbReference>
<dbReference type="FunCoup" id="A0A0V0QWJ7">
    <property type="interactions" value="15"/>
</dbReference>
<dbReference type="SUPFAM" id="SSF50729">
    <property type="entry name" value="PH domain-like"/>
    <property type="match status" value="1"/>
</dbReference>
<dbReference type="Proteomes" id="UP000054937">
    <property type="component" value="Unassembled WGS sequence"/>
</dbReference>
<dbReference type="Pfam" id="PF00169">
    <property type="entry name" value="PH"/>
    <property type="match status" value="1"/>
</dbReference>
<keyword evidence="5" id="KW-0446">Lipid-binding</keyword>
<dbReference type="InterPro" id="IPR000648">
    <property type="entry name" value="Oxysterol-bd"/>
</dbReference>
<organism evidence="8 9">
    <name type="scientific">Pseudocohnilembus persalinus</name>
    <name type="common">Ciliate</name>
    <dbReference type="NCBI Taxonomy" id="266149"/>
    <lineage>
        <taxon>Eukaryota</taxon>
        <taxon>Sar</taxon>
        <taxon>Alveolata</taxon>
        <taxon>Ciliophora</taxon>
        <taxon>Intramacronucleata</taxon>
        <taxon>Oligohymenophorea</taxon>
        <taxon>Scuticociliatia</taxon>
        <taxon>Philasterida</taxon>
        <taxon>Pseudocohnilembidae</taxon>
        <taxon>Pseudocohnilembus</taxon>
    </lineage>
</organism>
<dbReference type="InParanoid" id="A0A0V0QWJ7"/>
<keyword evidence="2" id="KW-0813">Transport</keyword>
<dbReference type="PROSITE" id="PS50003">
    <property type="entry name" value="PH_DOMAIN"/>
    <property type="match status" value="1"/>
</dbReference>
<feature type="compositionally biased region" description="Polar residues" evidence="6">
    <location>
        <begin position="220"/>
        <end position="231"/>
    </location>
</feature>
<feature type="compositionally biased region" description="Low complexity" evidence="6">
    <location>
        <begin position="657"/>
        <end position="667"/>
    </location>
</feature>
<keyword evidence="9" id="KW-1185">Reference proteome</keyword>
<evidence type="ECO:0000256" key="5">
    <source>
        <dbReference type="ARBA" id="ARBA00023121"/>
    </source>
</evidence>
<dbReference type="Gene3D" id="2.40.160.120">
    <property type="match status" value="1"/>
</dbReference>
<dbReference type="SUPFAM" id="SSF144000">
    <property type="entry name" value="Oxysterol-binding protein-like"/>
    <property type="match status" value="1"/>
</dbReference>
<gene>
    <name evidence="8" type="ORF">PPERSA_13061</name>
</gene>
<evidence type="ECO:0000256" key="2">
    <source>
        <dbReference type="ARBA" id="ARBA00022448"/>
    </source>
</evidence>
<evidence type="ECO:0000256" key="4">
    <source>
        <dbReference type="ARBA" id="ARBA00023055"/>
    </source>
</evidence>
<comment type="caution">
    <text evidence="8">The sequence shown here is derived from an EMBL/GenBank/DDBJ whole genome shotgun (WGS) entry which is preliminary data.</text>
</comment>
<sequence length="678" mass="78489">MEGYLQKWQNPITRWKEYYFILHEDVLIFCNKKGGQKLGSVHLKIASLNSAPNDPLKIVINSGIMEITLKAKNASEKNMWLQALNKAKNLDFSNKLTLKELEEITKNDPSISNQAKNILQNSNYSKLDILLAQIWQSQAKFEEALSILSPQLDQNNSLAKLAEELEKQGQQIKTNITRCVLIVEEEWKNLHRGFQLLNTQSKKQNNYFTPQTQSIIKNTPLQQSSHSNKNMQNSNHFHQNSPQQQQFLQQQQFQQTNNENSFQIQHHETNGRQAKLSNYQPINLNSSFNQNNNTTFQFKSFQHDPNQSSNNFNINLNQSQHKLIDNQANTNRKQSNYYNDNTVFESFIGDDANYHHVHHNDQHANTSQVLAPLNQQQQQQNSNGLHPIIQRLLKNKNFTVTPILNIEKRDKLYTQANPELTISFWSILKQSLGQDLSKITFPVVLNEPLSMLQKMAEIFQNFNLLNLADQQQDSALRMAYVMGFAVSYFSTQLNRKKKPFNPLLHETYELINKDFTFVSEQVSHHPPISAAVCFNNHFEFNANSQSSTTFGGMNMEIKPLSKRFIHLKKHNDHFEYEQCTSYIKNIVIGSMYTDSYGNMPFKNTSTQETGLVTLKEKSWNGSGQYELSGHIKNSAGQELYSIKGKWNQNFIITNKQTKQETTQTRPKSLGKWRRNFRS</sequence>
<evidence type="ECO:0000259" key="7">
    <source>
        <dbReference type="PROSITE" id="PS50003"/>
    </source>
</evidence>
<dbReference type="GO" id="GO:0032934">
    <property type="term" value="F:sterol binding"/>
    <property type="evidence" value="ECO:0007669"/>
    <property type="project" value="TreeGrafter"/>
</dbReference>
<proteinExistence type="inferred from homology"/>
<dbReference type="EMBL" id="LDAU01000094">
    <property type="protein sequence ID" value="KRX06582.1"/>
    <property type="molecule type" value="Genomic_DNA"/>
</dbReference>
<dbReference type="InterPro" id="IPR011993">
    <property type="entry name" value="PH-like_dom_sf"/>
</dbReference>
<feature type="domain" description="PH" evidence="7">
    <location>
        <begin position="1"/>
        <end position="89"/>
    </location>
</feature>
<accession>A0A0V0QWJ7</accession>
<dbReference type="PANTHER" id="PTHR10972:SF205">
    <property type="entry name" value="OXYSTEROL-BINDING PROTEIN 1"/>
    <property type="match status" value="1"/>
</dbReference>
<dbReference type="OMA" id="ENRATWV"/>
<dbReference type="GO" id="GO:0016020">
    <property type="term" value="C:membrane"/>
    <property type="evidence" value="ECO:0007669"/>
    <property type="project" value="TreeGrafter"/>
</dbReference>
<keyword evidence="4" id="KW-0445">Lipid transport</keyword>
<dbReference type="FunFam" id="2.40.160.120:FF:000001">
    <property type="entry name" value="Oxysterol-binding protein"/>
    <property type="match status" value="1"/>
</dbReference>
<comment type="similarity">
    <text evidence="1">Belongs to the OSBP family.</text>
</comment>
<protein>
    <recommendedName>
        <fullName evidence="7">PH domain-containing protein</fullName>
    </recommendedName>
</protein>
<evidence type="ECO:0000313" key="9">
    <source>
        <dbReference type="Proteomes" id="UP000054937"/>
    </source>
</evidence>
<keyword evidence="3" id="KW-0597">Phosphoprotein</keyword>
<feature type="region of interest" description="Disordered" evidence="6">
    <location>
        <begin position="657"/>
        <end position="678"/>
    </location>
</feature>
<dbReference type="Gene3D" id="2.30.29.30">
    <property type="entry name" value="Pleckstrin-homology domain (PH domain)/Phosphotyrosine-binding domain (PTB)"/>
    <property type="match status" value="1"/>
</dbReference>
<feature type="region of interest" description="Disordered" evidence="6">
    <location>
        <begin position="220"/>
        <end position="258"/>
    </location>
</feature>
<dbReference type="PANTHER" id="PTHR10972">
    <property type="entry name" value="OXYSTEROL-BINDING PROTEIN-RELATED"/>
    <property type="match status" value="1"/>
</dbReference>
<dbReference type="InterPro" id="IPR001849">
    <property type="entry name" value="PH_domain"/>
</dbReference>
<feature type="compositionally biased region" description="Low complexity" evidence="6">
    <location>
        <begin position="232"/>
        <end position="258"/>
    </location>
</feature>
<evidence type="ECO:0000313" key="8">
    <source>
        <dbReference type="EMBL" id="KRX06582.1"/>
    </source>
</evidence>
<evidence type="ECO:0000256" key="6">
    <source>
        <dbReference type="SAM" id="MobiDB-lite"/>
    </source>
</evidence>
<dbReference type="AlphaFoldDB" id="A0A0V0QWJ7"/>
<evidence type="ECO:0000256" key="1">
    <source>
        <dbReference type="ARBA" id="ARBA00008842"/>
    </source>
</evidence>
<dbReference type="OrthoDB" id="309527at2759"/>
<dbReference type="Pfam" id="PF01237">
    <property type="entry name" value="Oxysterol_BP"/>
    <property type="match status" value="1"/>
</dbReference>
<dbReference type="InterPro" id="IPR037239">
    <property type="entry name" value="OSBP_sf"/>
</dbReference>
<dbReference type="GO" id="GO:0120009">
    <property type="term" value="P:intermembrane lipid transfer"/>
    <property type="evidence" value="ECO:0007669"/>
    <property type="project" value="UniProtKB-ARBA"/>
</dbReference>
<name>A0A0V0QWJ7_PSEPJ</name>